<feature type="domain" description="CBS" evidence="3">
    <location>
        <begin position="152"/>
        <end position="217"/>
    </location>
</feature>
<dbReference type="RefSeq" id="WP_160800986.1">
    <property type="nucleotide sequence ID" value="NZ_WUUL01000004.1"/>
</dbReference>
<reference evidence="4 5" key="1">
    <citation type="submission" date="2019-12" db="EMBL/GenBank/DDBJ databases">
        <title>Whole-genome analyses of novel actinobacteria.</title>
        <authorList>
            <person name="Sahin N."/>
            <person name="Saygin H."/>
        </authorList>
    </citation>
    <scope>NUCLEOTIDE SEQUENCE [LARGE SCALE GENOMIC DNA]</scope>
    <source>
        <strain evidence="4 5">KC615</strain>
    </source>
</reference>
<dbReference type="PROSITE" id="PS51371">
    <property type="entry name" value="CBS"/>
    <property type="match status" value="2"/>
</dbReference>
<dbReference type="InterPro" id="IPR036388">
    <property type="entry name" value="WH-like_DNA-bd_sf"/>
</dbReference>
<accession>A0A6I4VUR5</accession>
<dbReference type="PANTHER" id="PTHR48108">
    <property type="entry name" value="CBS DOMAIN-CONTAINING PROTEIN CBSX2, CHLOROPLASTIC"/>
    <property type="match status" value="1"/>
</dbReference>
<dbReference type="EMBL" id="WUUL01000004">
    <property type="protein sequence ID" value="MXQ53630.1"/>
    <property type="molecule type" value="Genomic_DNA"/>
</dbReference>
<dbReference type="Pfam" id="PF00571">
    <property type="entry name" value="CBS"/>
    <property type="match status" value="2"/>
</dbReference>
<dbReference type="AlphaFoldDB" id="A0A6I4VUR5"/>
<dbReference type="FunFam" id="3.10.580.10:FF:000016">
    <property type="entry name" value="Transcriptional repressor CcpN"/>
    <property type="match status" value="1"/>
</dbReference>
<dbReference type="InterPro" id="IPR000644">
    <property type="entry name" value="CBS_dom"/>
</dbReference>
<proteinExistence type="predicted"/>
<organism evidence="4 5">
    <name type="scientific">Shimazuella alba</name>
    <dbReference type="NCBI Taxonomy" id="2690964"/>
    <lineage>
        <taxon>Bacteria</taxon>
        <taxon>Bacillati</taxon>
        <taxon>Bacillota</taxon>
        <taxon>Bacilli</taxon>
        <taxon>Bacillales</taxon>
        <taxon>Thermoactinomycetaceae</taxon>
        <taxon>Shimazuella</taxon>
    </lineage>
</organism>
<dbReference type="SUPFAM" id="SSF46785">
    <property type="entry name" value="Winged helix' DNA-binding domain"/>
    <property type="match status" value="1"/>
</dbReference>
<dbReference type="Proteomes" id="UP000430692">
    <property type="component" value="Unassembled WGS sequence"/>
</dbReference>
<protein>
    <submittedName>
        <fullName evidence="4">CBS domain-containing protein</fullName>
    </submittedName>
</protein>
<sequence>MIGGVTIIELTKRQEIIIEIVKSEGPITGEQIAEKLNLTRATLRPDLAILTMSGFLDARPRVGYFYTGKTANQLLGEHIKSLSVGEYKSIPVVIQENTSVYDAICTMFLEDIGSIFVVKKEGFLAGVVSRKDLLKAAMGKTELNSVPVSIIMSRMPNLILCRSEDSLFEAAMQMVTHQIDSLPVVRSHQTSEQEWEVIGRITKTTIVKAFVELGQAMKV</sequence>
<dbReference type="Gene3D" id="3.10.580.10">
    <property type="entry name" value="CBS-domain"/>
    <property type="match status" value="1"/>
</dbReference>
<dbReference type="PIRSF" id="PIRSF026546">
    <property type="entry name" value="UCP026546_CBS_YqzB"/>
    <property type="match status" value="1"/>
</dbReference>
<evidence type="ECO:0000259" key="3">
    <source>
        <dbReference type="PROSITE" id="PS51371"/>
    </source>
</evidence>
<dbReference type="PANTHER" id="PTHR48108:SF32">
    <property type="entry name" value="TRANSCRIPTIONAL REPRESSOR CCPN"/>
    <property type="match status" value="1"/>
</dbReference>
<evidence type="ECO:0000313" key="5">
    <source>
        <dbReference type="Proteomes" id="UP000430692"/>
    </source>
</evidence>
<dbReference type="SMART" id="SM00116">
    <property type="entry name" value="CBS"/>
    <property type="match status" value="2"/>
</dbReference>
<dbReference type="InterPro" id="IPR016842">
    <property type="entry name" value="UCP026546_HTH-CBS"/>
</dbReference>
<dbReference type="InterPro" id="IPR051462">
    <property type="entry name" value="CBS_domain-containing"/>
</dbReference>
<feature type="domain" description="CBS" evidence="3">
    <location>
        <begin position="87"/>
        <end position="143"/>
    </location>
</feature>
<keyword evidence="2" id="KW-0129">CBS domain</keyword>
<dbReference type="InterPro" id="IPR013196">
    <property type="entry name" value="HTH_11"/>
</dbReference>
<evidence type="ECO:0000256" key="2">
    <source>
        <dbReference type="PROSITE-ProRule" id="PRU00703"/>
    </source>
</evidence>
<dbReference type="InterPro" id="IPR046342">
    <property type="entry name" value="CBS_dom_sf"/>
</dbReference>
<comment type="caution">
    <text evidence="4">The sequence shown here is derived from an EMBL/GenBank/DDBJ whole genome shotgun (WGS) entry which is preliminary data.</text>
</comment>
<keyword evidence="5" id="KW-1185">Reference proteome</keyword>
<gene>
    <name evidence="4" type="ORF">GSM42_07780</name>
</gene>
<keyword evidence="1" id="KW-0677">Repeat</keyword>
<name>A0A6I4VUR5_9BACL</name>
<dbReference type="InterPro" id="IPR036390">
    <property type="entry name" value="WH_DNA-bd_sf"/>
</dbReference>
<dbReference type="Gene3D" id="1.10.10.10">
    <property type="entry name" value="Winged helix-like DNA-binding domain superfamily/Winged helix DNA-binding domain"/>
    <property type="match status" value="1"/>
</dbReference>
<dbReference type="Pfam" id="PF08279">
    <property type="entry name" value="HTH_11"/>
    <property type="match status" value="1"/>
</dbReference>
<dbReference type="CDD" id="cd04617">
    <property type="entry name" value="CBS_pair_CcpN"/>
    <property type="match status" value="1"/>
</dbReference>
<dbReference type="FunFam" id="1.10.10.10:FF:000257">
    <property type="entry name" value="Transcriptional repressor CcpN"/>
    <property type="match status" value="1"/>
</dbReference>
<evidence type="ECO:0000313" key="4">
    <source>
        <dbReference type="EMBL" id="MXQ53630.1"/>
    </source>
</evidence>
<evidence type="ECO:0000256" key="1">
    <source>
        <dbReference type="ARBA" id="ARBA00022737"/>
    </source>
</evidence>
<dbReference type="SUPFAM" id="SSF54631">
    <property type="entry name" value="CBS-domain pair"/>
    <property type="match status" value="1"/>
</dbReference>